<organism evidence="1 2">
    <name type="scientific">Ovis ammon polii x Ovis aries</name>
    <dbReference type="NCBI Taxonomy" id="2918886"/>
    <lineage>
        <taxon>Eukaryota</taxon>
        <taxon>Metazoa</taxon>
        <taxon>Chordata</taxon>
        <taxon>Craniata</taxon>
        <taxon>Vertebrata</taxon>
        <taxon>Euteleostomi</taxon>
        <taxon>Mammalia</taxon>
        <taxon>Eutheria</taxon>
        <taxon>Laurasiatheria</taxon>
        <taxon>Artiodactyla</taxon>
        <taxon>Ruminantia</taxon>
        <taxon>Pecora</taxon>
        <taxon>Bovidae</taxon>
        <taxon>Caprinae</taxon>
        <taxon>Ovis</taxon>
    </lineage>
</organism>
<reference evidence="1" key="1">
    <citation type="submission" date="2022-03" db="EMBL/GenBank/DDBJ databases">
        <title>Genomic analyses of argali, domestic sheep and their hybrids provide insights into chromosomal evolution, heterosis and genetic basis of agronomic traits.</title>
        <authorList>
            <person name="Li M."/>
        </authorList>
    </citation>
    <scope>NUCLEOTIDE SEQUENCE</scope>
    <source>
        <strain evidence="1">F1 hybrid</strain>
    </source>
</reference>
<protein>
    <submittedName>
        <fullName evidence="1">Uncharacterized protein</fullName>
    </submittedName>
</protein>
<gene>
    <name evidence="1" type="ORF">MJG53_013259</name>
</gene>
<comment type="caution">
    <text evidence="1">The sequence shown here is derived from an EMBL/GenBank/DDBJ whole genome shotgun (WGS) entry which is preliminary data.</text>
</comment>
<keyword evidence="2" id="KW-1185">Reference proteome</keyword>
<accession>A0ACB9UIB9</accession>
<name>A0ACB9UIB9_9CETA</name>
<evidence type="ECO:0000313" key="2">
    <source>
        <dbReference type="Proteomes" id="UP001057279"/>
    </source>
</evidence>
<proteinExistence type="predicted"/>
<dbReference type="Proteomes" id="UP001057279">
    <property type="component" value="Linkage Group LG16"/>
</dbReference>
<sequence length="1332" mass="151722">MELTPPAGEAQSPSHWTCTEFPSLANESTQGGGHWTLRSVASCLEAQVLSPQEQKNQSKEEEVIGFGSSIFLGYAWLKTSFRTEIESRSTRYINSVFREQKKMIQAQETFTFDDVAVDFTWEEWQLLAPVQKALYRDVMLENYSNLVSAGFQASTPEVLSKLEQGEPRMMDDEIHCQTRSEVWKFDDHLLEYLQNESMEKRLEPWHEQNQLENAFHQSITHFLLRQHHDVFGLHGKCMKSNLTLLSQNLSYEIKSSSEFTGDEKSCRHADSEQFHPEIKFPQSQKLISSKSPFSEHQKTKKTEKPHVCGECGKAFIKKSWLTDHQIIHTGEKPHRCNLCDKAFSRKFMLTEHQRTHTGEKPYQCTDCGKAFLKKSRLNIHQKTHTGEKRYICSDCGKGFIQKGNLIVHQRIHTGEKPYTCNECGKGFIQKTCLIAHQRFHTGKTPFVCSECGKSCSQKSGLIKHQRIHTGEKPFECSDCGKAFTTKQKLIVHQRTHTGERPYTCNECGKAFAYMSCLGKHKKIHTREKHGDAIKGENPASQTSDAMQKKNLVNLVAVHVPSMALQPSVNISELLANRNVIIMGPPVGRCAPAGDDRGSAEDRTLKSAVSMVVPSVVNYVLFCTVMEVKAVHGSTMLFRRLVSLRKIRQVSEQKLRADPRDTSTVPGVFREQKKMIQAQETLTFDDVAMDFTWEEWQLLTPVQKALYRHVMLENYSNLVSAGFQASISEVLSKLDQGEPWMMDDEIHCQTRSEHRLRTIDLIVKNLIVANILVLFFGGFHNTMANFEWRIMDSDFTCEFSRYVHGVSRSVPIGTTVLLSVFQAITICPQTSSGFHDTVKNFEWHFMDSDFACRFFPYVRVVGRGVSIGTTFLLSVFQAITISPRTAKWAELKVKALKCMVPSVILCWTLNMLVNVIYPMYMSGTLRNRSTTNRKDLGHCSAVSHGQPEDSLYAVLLSFPDALCFVLMILASGSTVFILYRHKQRVQNFRRTNISTISSPESRATKTILLLTVFGMLGNFSLLYHYIFLYCTGIRLKSIDLLVKNLIVANILVLLSCGFHNIVANFQWRHLDRDFACRFFPYVRVVGRGVSIGTTCLLSVFQVITISPRNSKWAGLKVKALKYVVPSIVLCWIVNMLVNVIYLMFLSGDLSNKSITNRKRYGHCSSVRHDQTRDSLYAALLSFPDVVCFVVMIWASGSTVLILYRHKQRVQNIHSIKISSISSPESRATRTILLVEKDVNGMYLDFVSLFTYFHQSPRLIALTLVLTSPSRQQEETVAFSTFICEVESIKEGFVSGICYPVLDPEHADKCHLSYVYERNTEKQKRHEQKRSRTV</sequence>
<dbReference type="EMBL" id="CM043041">
    <property type="protein sequence ID" value="KAI4571153.1"/>
    <property type="molecule type" value="Genomic_DNA"/>
</dbReference>
<evidence type="ECO:0000313" key="1">
    <source>
        <dbReference type="EMBL" id="KAI4571153.1"/>
    </source>
</evidence>